<dbReference type="Proteomes" id="UP000829647">
    <property type="component" value="Chromosome"/>
</dbReference>
<dbReference type="RefSeq" id="WP_247975692.1">
    <property type="nucleotide sequence ID" value="NZ_CP095848.1"/>
</dbReference>
<keyword evidence="1" id="KW-0812">Transmembrane</keyword>
<accession>A0ABY4JAN4</accession>
<name>A0ABY4JAN4_9BACT</name>
<dbReference type="EMBL" id="CP095848">
    <property type="protein sequence ID" value="UPL49516.1"/>
    <property type="molecule type" value="Genomic_DNA"/>
</dbReference>
<keyword evidence="3" id="KW-1185">Reference proteome</keyword>
<reference evidence="2 3" key="1">
    <citation type="submission" date="2022-04" db="EMBL/GenBank/DDBJ databases">
        <title>Hymenobacter sp. isolated from the air.</title>
        <authorList>
            <person name="Won M."/>
            <person name="Lee C.-M."/>
            <person name="Woen H.-Y."/>
            <person name="Kwon S.-W."/>
        </authorList>
    </citation>
    <scope>NUCLEOTIDE SEQUENCE [LARGE SCALE GENOMIC DNA]</scope>
    <source>
        <strain evidence="3">5516 S-25</strain>
    </source>
</reference>
<keyword evidence="1" id="KW-0472">Membrane</keyword>
<organism evidence="2 3">
    <name type="scientific">Hymenobacter sublimis</name>
    <dbReference type="NCBI Taxonomy" id="2933777"/>
    <lineage>
        <taxon>Bacteria</taxon>
        <taxon>Pseudomonadati</taxon>
        <taxon>Bacteroidota</taxon>
        <taxon>Cytophagia</taxon>
        <taxon>Cytophagales</taxon>
        <taxon>Hymenobacteraceae</taxon>
        <taxon>Hymenobacter</taxon>
    </lineage>
</organism>
<feature type="transmembrane region" description="Helical" evidence="1">
    <location>
        <begin position="106"/>
        <end position="129"/>
    </location>
</feature>
<evidence type="ECO:0000313" key="3">
    <source>
        <dbReference type="Proteomes" id="UP000829647"/>
    </source>
</evidence>
<keyword evidence="1" id="KW-1133">Transmembrane helix</keyword>
<sequence length="186" mass="21820">MNDVVLRAKHWQVFLCLLIPHFLSWYTEDLFLDSVLDFLGAFSLIVWLILQSNELMQLRPKQEGYNMNWFLFNAFLVLGAWGYSVATEDPHFHISTTSWHADGVGGLIFFYVAFAYLHMHWFPGSLLYASQTGRRPDAAQAIKGFLLCFFWPVGVWFIQPRLNKLWEEKQWEERALRRIGADEQAL</sequence>
<proteinExistence type="predicted"/>
<evidence type="ECO:0000256" key="1">
    <source>
        <dbReference type="SAM" id="Phobius"/>
    </source>
</evidence>
<gene>
    <name evidence="2" type="ORF">MWH26_01045</name>
</gene>
<protein>
    <submittedName>
        <fullName evidence="2">Uncharacterized protein</fullName>
    </submittedName>
</protein>
<evidence type="ECO:0000313" key="2">
    <source>
        <dbReference type="EMBL" id="UPL49516.1"/>
    </source>
</evidence>
<feature type="transmembrane region" description="Helical" evidence="1">
    <location>
        <begin position="30"/>
        <end position="50"/>
    </location>
</feature>
<feature type="transmembrane region" description="Helical" evidence="1">
    <location>
        <begin position="141"/>
        <end position="159"/>
    </location>
</feature>
<feature type="transmembrane region" description="Helical" evidence="1">
    <location>
        <begin position="70"/>
        <end position="86"/>
    </location>
</feature>